<evidence type="ECO:0000259" key="10">
    <source>
        <dbReference type="Pfam" id="PF01529"/>
    </source>
</evidence>
<dbReference type="PROSITE" id="PS50216">
    <property type="entry name" value="DHHC"/>
    <property type="match status" value="1"/>
</dbReference>
<evidence type="ECO:0000313" key="11">
    <source>
        <dbReference type="EMBL" id="KAJ8606923.1"/>
    </source>
</evidence>
<dbReference type="AlphaFoldDB" id="A0AAD7UHW0"/>
<evidence type="ECO:0000313" key="12">
    <source>
        <dbReference type="Proteomes" id="UP001230188"/>
    </source>
</evidence>
<dbReference type="PANTHER" id="PTHR22883">
    <property type="entry name" value="ZINC FINGER DHHC DOMAIN CONTAINING PROTEIN"/>
    <property type="match status" value="1"/>
</dbReference>
<keyword evidence="3 7" id="KW-0812">Transmembrane</keyword>
<evidence type="ECO:0000256" key="5">
    <source>
        <dbReference type="ARBA" id="ARBA00023136"/>
    </source>
</evidence>
<dbReference type="GO" id="GO:0005794">
    <property type="term" value="C:Golgi apparatus"/>
    <property type="evidence" value="ECO:0007669"/>
    <property type="project" value="TreeGrafter"/>
</dbReference>
<comment type="domain">
    <text evidence="7">The DHHC domain is required for palmitoyltransferase activity.</text>
</comment>
<keyword evidence="6 7" id="KW-0012">Acyltransferase</keyword>
<feature type="transmembrane region" description="Helical" evidence="7">
    <location>
        <begin position="78"/>
        <end position="99"/>
    </location>
</feature>
<name>A0AAD7UHW0_9STRA</name>
<feature type="compositionally biased region" description="Low complexity" evidence="8">
    <location>
        <begin position="365"/>
        <end position="391"/>
    </location>
</feature>
<dbReference type="GO" id="GO:0005783">
    <property type="term" value="C:endoplasmic reticulum"/>
    <property type="evidence" value="ECO:0007669"/>
    <property type="project" value="TreeGrafter"/>
</dbReference>
<gene>
    <name evidence="11" type="ORF">CTAYLR_008635</name>
</gene>
<comment type="caution">
    <text evidence="11">The sequence shown here is derived from an EMBL/GenBank/DDBJ whole genome shotgun (WGS) entry which is preliminary data.</text>
</comment>
<keyword evidence="12" id="KW-1185">Reference proteome</keyword>
<comment type="catalytic activity">
    <reaction evidence="7">
        <text>L-cysteinyl-[protein] + hexadecanoyl-CoA = S-hexadecanoyl-L-cysteinyl-[protein] + CoA</text>
        <dbReference type="Rhea" id="RHEA:36683"/>
        <dbReference type="Rhea" id="RHEA-COMP:10131"/>
        <dbReference type="Rhea" id="RHEA-COMP:11032"/>
        <dbReference type="ChEBI" id="CHEBI:29950"/>
        <dbReference type="ChEBI" id="CHEBI:57287"/>
        <dbReference type="ChEBI" id="CHEBI:57379"/>
        <dbReference type="ChEBI" id="CHEBI:74151"/>
        <dbReference type="EC" id="2.3.1.225"/>
    </reaction>
</comment>
<dbReference type="EC" id="2.3.1.225" evidence="7"/>
<feature type="domain" description="Palmitoyltransferase DHHC" evidence="10">
    <location>
        <begin position="159"/>
        <end position="306"/>
    </location>
</feature>
<comment type="subcellular location">
    <subcellularLocation>
        <location evidence="1">Membrane</location>
        <topology evidence="1">Multi-pass membrane protein</topology>
    </subcellularLocation>
</comment>
<proteinExistence type="inferred from homology"/>
<evidence type="ECO:0000256" key="3">
    <source>
        <dbReference type="ARBA" id="ARBA00022692"/>
    </source>
</evidence>
<feature type="compositionally biased region" description="Low complexity" evidence="8">
    <location>
        <begin position="408"/>
        <end position="422"/>
    </location>
</feature>
<dbReference type="GO" id="GO:0006612">
    <property type="term" value="P:protein targeting to membrane"/>
    <property type="evidence" value="ECO:0007669"/>
    <property type="project" value="TreeGrafter"/>
</dbReference>
<evidence type="ECO:0000256" key="2">
    <source>
        <dbReference type="ARBA" id="ARBA00022679"/>
    </source>
</evidence>
<protein>
    <recommendedName>
        <fullName evidence="7">Palmitoyltransferase</fullName>
        <ecNumber evidence="7">2.3.1.225</ecNumber>
    </recommendedName>
</protein>
<reference evidence="11" key="1">
    <citation type="submission" date="2023-01" db="EMBL/GenBank/DDBJ databases">
        <title>Metagenome sequencing of chrysophaentin producing Chrysophaeum taylorii.</title>
        <authorList>
            <person name="Davison J."/>
            <person name="Bewley C."/>
        </authorList>
    </citation>
    <scope>NUCLEOTIDE SEQUENCE</scope>
    <source>
        <strain evidence="11">NIES-1699</strain>
    </source>
</reference>
<feature type="transmembrane region" description="Helical" evidence="7">
    <location>
        <begin position="205"/>
        <end position="229"/>
    </location>
</feature>
<evidence type="ECO:0000256" key="1">
    <source>
        <dbReference type="ARBA" id="ARBA00004141"/>
    </source>
</evidence>
<keyword evidence="2 7" id="KW-0808">Transferase</keyword>
<evidence type="ECO:0000256" key="6">
    <source>
        <dbReference type="ARBA" id="ARBA00023315"/>
    </source>
</evidence>
<sequence length="422" mass="46533">MSVFWVAALSAYALFSAAILLFACVDPDGEGVLSTLSRGLYEVPDALVSSGLARAVLGTRGQRILRRCGHYVCEEPNPILQTVYLALVCGGYGAVILVAYPRVPCATLGAYHEWTGLVAFAAALFSFCLASRAPPGYIVDAATEKRHDNYPYDDVLFTSGRACPTTGVRKLARSKFCRTTGLTVARFDHFCPWINQAVGEENYRYFLLFLGLHVILLTYGAAACTLLLWDVVVTERLAQALFFDARLGRTVPATKIVILRYLLGKEKVLTALLAVCLVMGVLVVAFLAYHLWLISRGTTTNEYYKWRAIKNAKNITNIYNRGLLANIGEVLFPLSTRSPTERPPPDAWLRRRQTPQEEDDDDGGADVAATTTKRQQRRGSFPRSPSNNNNNNRHHHNGGGAPHHHESSSPSEKTTTTKPKQS</sequence>
<comment type="similarity">
    <text evidence="7">Belongs to the DHHC palmitoyltransferase family.</text>
</comment>
<feature type="transmembrane region" description="Helical" evidence="7">
    <location>
        <begin position="268"/>
        <end position="289"/>
    </location>
</feature>
<keyword evidence="5 7" id="KW-0472">Membrane</keyword>
<dbReference type="GO" id="GO:0016020">
    <property type="term" value="C:membrane"/>
    <property type="evidence" value="ECO:0007669"/>
    <property type="project" value="UniProtKB-SubCell"/>
</dbReference>
<accession>A0AAD7UHW0</accession>
<evidence type="ECO:0000256" key="4">
    <source>
        <dbReference type="ARBA" id="ARBA00022989"/>
    </source>
</evidence>
<keyword evidence="9" id="KW-0732">Signal</keyword>
<dbReference type="InterPro" id="IPR039859">
    <property type="entry name" value="PFA4/ZDH16/20/ERF2-like"/>
</dbReference>
<evidence type="ECO:0000256" key="7">
    <source>
        <dbReference type="RuleBase" id="RU079119"/>
    </source>
</evidence>
<dbReference type="GO" id="GO:0019706">
    <property type="term" value="F:protein-cysteine S-palmitoyltransferase activity"/>
    <property type="evidence" value="ECO:0007669"/>
    <property type="project" value="UniProtKB-EC"/>
</dbReference>
<feature type="chain" id="PRO_5042083736" description="Palmitoyltransferase" evidence="9">
    <location>
        <begin position="19"/>
        <end position="422"/>
    </location>
</feature>
<feature type="region of interest" description="Disordered" evidence="8">
    <location>
        <begin position="335"/>
        <end position="422"/>
    </location>
</feature>
<dbReference type="EMBL" id="JAQMWT010000240">
    <property type="protein sequence ID" value="KAJ8606923.1"/>
    <property type="molecule type" value="Genomic_DNA"/>
</dbReference>
<dbReference type="PANTHER" id="PTHR22883:SF445">
    <property type="entry name" value="PALMITOYLTRANSFERASE"/>
    <property type="match status" value="1"/>
</dbReference>
<evidence type="ECO:0000256" key="9">
    <source>
        <dbReference type="SAM" id="SignalP"/>
    </source>
</evidence>
<evidence type="ECO:0000256" key="8">
    <source>
        <dbReference type="SAM" id="MobiDB-lite"/>
    </source>
</evidence>
<dbReference type="Pfam" id="PF01529">
    <property type="entry name" value="DHHC"/>
    <property type="match status" value="1"/>
</dbReference>
<feature type="signal peptide" evidence="9">
    <location>
        <begin position="1"/>
        <end position="18"/>
    </location>
</feature>
<dbReference type="Proteomes" id="UP001230188">
    <property type="component" value="Unassembled WGS sequence"/>
</dbReference>
<keyword evidence="4 7" id="KW-1133">Transmembrane helix</keyword>
<dbReference type="InterPro" id="IPR001594">
    <property type="entry name" value="Palmitoyltrfase_DHHC"/>
</dbReference>
<organism evidence="11 12">
    <name type="scientific">Chrysophaeum taylorii</name>
    <dbReference type="NCBI Taxonomy" id="2483200"/>
    <lineage>
        <taxon>Eukaryota</taxon>
        <taxon>Sar</taxon>
        <taxon>Stramenopiles</taxon>
        <taxon>Ochrophyta</taxon>
        <taxon>Pelagophyceae</taxon>
        <taxon>Pelagomonadales</taxon>
        <taxon>Pelagomonadaceae</taxon>
        <taxon>Chrysophaeum</taxon>
    </lineage>
</organism>